<dbReference type="Proteomes" id="UP000824890">
    <property type="component" value="Unassembled WGS sequence"/>
</dbReference>
<sequence>MRSGLGVPSCAELHLFGLGQSLVVFEVVFLVVGLPLLLPSRLGFQDMVFGNLTSIARGRLHDLMISYVLSSRCSFQPCLRLCDSLSFAMFATLSLDSVLLRVCSVDLEDCFWSQVWTHVSRGLASFLPHSCCSLLPLTLGALVPSIQNFVVLPRHRRLLRIN</sequence>
<evidence type="ECO:0000313" key="2">
    <source>
        <dbReference type="EMBL" id="KAH0865896.1"/>
    </source>
</evidence>
<evidence type="ECO:0000256" key="1">
    <source>
        <dbReference type="SAM" id="Phobius"/>
    </source>
</evidence>
<feature type="transmembrane region" description="Helical" evidence="1">
    <location>
        <begin position="15"/>
        <end position="38"/>
    </location>
</feature>
<organism evidence="2 3">
    <name type="scientific">Brassica napus</name>
    <name type="common">Rape</name>
    <dbReference type="NCBI Taxonomy" id="3708"/>
    <lineage>
        <taxon>Eukaryota</taxon>
        <taxon>Viridiplantae</taxon>
        <taxon>Streptophyta</taxon>
        <taxon>Embryophyta</taxon>
        <taxon>Tracheophyta</taxon>
        <taxon>Spermatophyta</taxon>
        <taxon>Magnoliopsida</taxon>
        <taxon>eudicotyledons</taxon>
        <taxon>Gunneridae</taxon>
        <taxon>Pentapetalae</taxon>
        <taxon>rosids</taxon>
        <taxon>malvids</taxon>
        <taxon>Brassicales</taxon>
        <taxon>Brassicaceae</taxon>
        <taxon>Brassiceae</taxon>
        <taxon>Brassica</taxon>
    </lineage>
</organism>
<evidence type="ECO:0000313" key="3">
    <source>
        <dbReference type="Proteomes" id="UP000824890"/>
    </source>
</evidence>
<keyword evidence="1" id="KW-0472">Membrane</keyword>
<proteinExistence type="predicted"/>
<gene>
    <name evidence="2" type="ORF">HID58_083107</name>
</gene>
<accession>A0ABQ7YCF1</accession>
<reference evidence="2 3" key="1">
    <citation type="submission" date="2021-05" db="EMBL/GenBank/DDBJ databases">
        <title>Genome Assembly of Synthetic Allotetraploid Brassica napus Reveals Homoeologous Exchanges between Subgenomes.</title>
        <authorList>
            <person name="Davis J.T."/>
        </authorList>
    </citation>
    <scope>NUCLEOTIDE SEQUENCE [LARGE SCALE GENOMIC DNA]</scope>
    <source>
        <strain evidence="3">cv. Da-Ae</strain>
        <tissue evidence="2">Seedling</tissue>
    </source>
</reference>
<comment type="caution">
    <text evidence="2">The sequence shown here is derived from an EMBL/GenBank/DDBJ whole genome shotgun (WGS) entry which is preliminary data.</text>
</comment>
<keyword evidence="1" id="KW-0812">Transmembrane</keyword>
<keyword evidence="3" id="KW-1185">Reference proteome</keyword>
<keyword evidence="1" id="KW-1133">Transmembrane helix</keyword>
<dbReference type="EMBL" id="JAGKQM010000018">
    <property type="protein sequence ID" value="KAH0865896.1"/>
    <property type="molecule type" value="Genomic_DNA"/>
</dbReference>
<name>A0ABQ7YCF1_BRANA</name>
<protein>
    <submittedName>
        <fullName evidence="2">Uncharacterized protein</fullName>
    </submittedName>
</protein>